<evidence type="ECO:0000256" key="1">
    <source>
        <dbReference type="SAM" id="MobiDB-lite"/>
    </source>
</evidence>
<dbReference type="Proteomes" id="UP001176521">
    <property type="component" value="Unassembled WGS sequence"/>
</dbReference>
<proteinExistence type="predicted"/>
<dbReference type="EMBL" id="JAPDMQ010000573">
    <property type="protein sequence ID" value="KAK0522613.1"/>
    <property type="molecule type" value="Genomic_DNA"/>
</dbReference>
<accession>A0AAN6G613</accession>
<protein>
    <submittedName>
        <fullName evidence="2">Uncharacterized protein</fullName>
    </submittedName>
</protein>
<reference evidence="2" key="1">
    <citation type="journal article" date="2023" name="PhytoFront">
        <title>Draft Genome Resources of Seven Strains of Tilletia horrida, Causal Agent of Kernel Smut of Rice.</title>
        <authorList>
            <person name="Khanal S."/>
            <person name="Antony Babu S."/>
            <person name="Zhou X.G."/>
        </authorList>
    </citation>
    <scope>NUCLEOTIDE SEQUENCE</scope>
    <source>
        <strain evidence="2">TX3</strain>
    </source>
</reference>
<comment type="caution">
    <text evidence="2">The sequence shown here is derived from an EMBL/GenBank/DDBJ whole genome shotgun (WGS) entry which is preliminary data.</text>
</comment>
<gene>
    <name evidence="2" type="ORF">OC842_006410</name>
</gene>
<feature type="region of interest" description="Disordered" evidence="1">
    <location>
        <begin position="138"/>
        <end position="162"/>
    </location>
</feature>
<keyword evidence="3" id="KW-1185">Reference proteome</keyword>
<name>A0AAN6G613_9BASI</name>
<dbReference type="AlphaFoldDB" id="A0AAN6G613"/>
<feature type="compositionally biased region" description="Polar residues" evidence="1">
    <location>
        <begin position="143"/>
        <end position="153"/>
    </location>
</feature>
<evidence type="ECO:0000313" key="2">
    <source>
        <dbReference type="EMBL" id="KAK0522613.1"/>
    </source>
</evidence>
<sequence length="162" mass="17586">MDQDGATKATAALKYGGLHIQTASADERLSVDLEQGGSSRLKNYHQSVSAREEEQMAPVPDADFWTLWTLLGVFRTAEASPGMAEYRASTAQEMERVLLAFLGPSSLNSAVGGFRYPWDARLYARLSQEFLSKMIHPVPASTPEPNTGSSTGPNIRAAIHDS</sequence>
<evidence type="ECO:0000313" key="3">
    <source>
        <dbReference type="Proteomes" id="UP001176521"/>
    </source>
</evidence>
<organism evidence="2 3">
    <name type="scientific">Tilletia horrida</name>
    <dbReference type="NCBI Taxonomy" id="155126"/>
    <lineage>
        <taxon>Eukaryota</taxon>
        <taxon>Fungi</taxon>
        <taxon>Dikarya</taxon>
        <taxon>Basidiomycota</taxon>
        <taxon>Ustilaginomycotina</taxon>
        <taxon>Exobasidiomycetes</taxon>
        <taxon>Tilletiales</taxon>
        <taxon>Tilletiaceae</taxon>
        <taxon>Tilletia</taxon>
    </lineage>
</organism>